<dbReference type="PANTHER" id="PTHR37079">
    <property type="entry name" value="SERINE/THREONINE-PROTEIN KINASE ATM"/>
    <property type="match status" value="1"/>
</dbReference>
<keyword evidence="16" id="KW-0156">Chromatin regulator</keyword>
<comment type="catalytic activity">
    <reaction evidence="14 16">
        <text>L-threonyl-[protein] + ATP = O-phospho-L-threonyl-[protein] + ADP + H(+)</text>
        <dbReference type="Rhea" id="RHEA:46608"/>
        <dbReference type="Rhea" id="RHEA-COMP:11060"/>
        <dbReference type="Rhea" id="RHEA-COMP:11605"/>
        <dbReference type="ChEBI" id="CHEBI:15378"/>
        <dbReference type="ChEBI" id="CHEBI:30013"/>
        <dbReference type="ChEBI" id="CHEBI:30616"/>
        <dbReference type="ChEBI" id="CHEBI:61977"/>
        <dbReference type="ChEBI" id="CHEBI:456216"/>
        <dbReference type="EC" id="2.7.11.1"/>
    </reaction>
</comment>
<dbReference type="SUPFAM" id="SSF56112">
    <property type="entry name" value="Protein kinase-like (PK-like)"/>
    <property type="match status" value="1"/>
</dbReference>
<dbReference type="Gene3D" id="3.30.1010.10">
    <property type="entry name" value="Phosphatidylinositol 3-kinase Catalytic Subunit, Chain A, domain 4"/>
    <property type="match status" value="1"/>
</dbReference>
<dbReference type="Pfam" id="PF00454">
    <property type="entry name" value="PI3_PI4_kinase"/>
    <property type="match status" value="1"/>
</dbReference>
<dbReference type="RefSeq" id="XP_020067032.1">
    <property type="nucleotide sequence ID" value="XM_020209202.1"/>
</dbReference>
<evidence type="ECO:0000256" key="4">
    <source>
        <dbReference type="ARBA" id="ARBA00012513"/>
    </source>
</evidence>
<evidence type="ECO:0000313" key="21">
    <source>
        <dbReference type="EMBL" id="ODV81910.1"/>
    </source>
</evidence>
<evidence type="ECO:0000313" key="22">
    <source>
        <dbReference type="Proteomes" id="UP000094285"/>
    </source>
</evidence>
<organism evidence="21 22">
    <name type="scientific">Suhomyces tanzawaensis NRRL Y-17324</name>
    <dbReference type="NCBI Taxonomy" id="984487"/>
    <lineage>
        <taxon>Eukaryota</taxon>
        <taxon>Fungi</taxon>
        <taxon>Dikarya</taxon>
        <taxon>Ascomycota</taxon>
        <taxon>Saccharomycotina</taxon>
        <taxon>Pichiomycetes</taxon>
        <taxon>Debaryomycetaceae</taxon>
        <taxon>Suhomyces</taxon>
    </lineage>
</organism>
<dbReference type="GO" id="GO:0004674">
    <property type="term" value="F:protein serine/threonine kinase activity"/>
    <property type="evidence" value="ECO:0007669"/>
    <property type="project" value="UniProtKB-KW"/>
</dbReference>
<evidence type="ECO:0000256" key="14">
    <source>
        <dbReference type="ARBA" id="ARBA00047899"/>
    </source>
</evidence>
<dbReference type="Proteomes" id="UP000094285">
    <property type="component" value="Unassembled WGS sequence"/>
</dbReference>
<comment type="function">
    <text evidence="16">Serine/threonine protein kinase which activates checkpoint signaling upon genotoxic stresses such as ionizing radiation (IR), ultraviolet light (UV), or DNA replication stalling, thereby acting as a DNA damage sensor. Recognizes the substrate consensus sequence [ST]-Q. Phosphorylates histone H2A to form H2AS128ph (gamma-H2A) at sites of DNA damage, involved in the regulation of DNA damage response mechanism. Required for the control of telomere length and genome stability.</text>
</comment>
<evidence type="ECO:0000256" key="5">
    <source>
        <dbReference type="ARBA" id="ARBA00014619"/>
    </source>
</evidence>
<keyword evidence="7 16" id="KW-0808">Transferase</keyword>
<feature type="domain" description="FAT" evidence="19">
    <location>
        <begin position="1789"/>
        <end position="2387"/>
    </location>
</feature>
<evidence type="ECO:0000259" key="18">
    <source>
        <dbReference type="PROSITE" id="PS50290"/>
    </source>
</evidence>
<evidence type="ECO:0000256" key="6">
    <source>
        <dbReference type="ARBA" id="ARBA00022527"/>
    </source>
</evidence>
<keyword evidence="22" id="KW-1185">Reference proteome</keyword>
<evidence type="ECO:0000256" key="12">
    <source>
        <dbReference type="ARBA" id="ARBA00022895"/>
    </source>
</evidence>
<keyword evidence="17" id="KW-0175">Coiled coil</keyword>
<evidence type="ECO:0000256" key="13">
    <source>
        <dbReference type="ARBA" id="ARBA00023242"/>
    </source>
</evidence>
<evidence type="ECO:0000256" key="15">
    <source>
        <dbReference type="ARBA" id="ARBA00048679"/>
    </source>
</evidence>
<evidence type="ECO:0000256" key="17">
    <source>
        <dbReference type="SAM" id="Coils"/>
    </source>
</evidence>
<dbReference type="GO" id="GO:0005524">
    <property type="term" value="F:ATP binding"/>
    <property type="evidence" value="ECO:0007669"/>
    <property type="project" value="UniProtKB-KW"/>
</dbReference>
<dbReference type="GO" id="GO:0006281">
    <property type="term" value="P:DNA repair"/>
    <property type="evidence" value="ECO:0007669"/>
    <property type="project" value="InterPro"/>
</dbReference>
<dbReference type="SMART" id="SM01342">
    <property type="entry name" value="TAN"/>
    <property type="match status" value="1"/>
</dbReference>
<evidence type="ECO:0000256" key="10">
    <source>
        <dbReference type="ARBA" id="ARBA00022777"/>
    </source>
</evidence>
<protein>
    <recommendedName>
        <fullName evidence="5 16">Serine/threonine-protein kinase Tel1</fullName>
        <ecNumber evidence="4 16">2.7.11.1</ecNumber>
    </recommendedName>
</protein>
<evidence type="ECO:0000259" key="19">
    <source>
        <dbReference type="PROSITE" id="PS51189"/>
    </source>
</evidence>
<dbReference type="GeneID" id="30983338"/>
<name>A0A1E4SQX2_9ASCO</name>
<dbReference type="SMART" id="SM01343">
    <property type="entry name" value="FATC"/>
    <property type="match status" value="1"/>
</dbReference>
<dbReference type="GO" id="GO:0005634">
    <property type="term" value="C:nucleus"/>
    <property type="evidence" value="ECO:0007669"/>
    <property type="project" value="UniProtKB-SubCell"/>
</dbReference>
<dbReference type="InterPro" id="IPR021668">
    <property type="entry name" value="TAN"/>
</dbReference>
<evidence type="ECO:0000256" key="3">
    <source>
        <dbReference type="ARBA" id="ARBA00010769"/>
    </source>
</evidence>
<dbReference type="PROSITE" id="PS00915">
    <property type="entry name" value="PI3_4_KINASE_1"/>
    <property type="match status" value="1"/>
</dbReference>
<comment type="subcellular location">
    <subcellularLocation>
        <location evidence="2 16">Chromosome</location>
        <location evidence="2 16">Telomere</location>
    </subcellularLocation>
    <subcellularLocation>
        <location evidence="1 16">Nucleus</location>
    </subcellularLocation>
</comment>
<keyword evidence="13 16" id="KW-0539">Nucleus</keyword>
<dbReference type="CDD" id="cd05171">
    <property type="entry name" value="PIKKc_ATM"/>
    <property type="match status" value="1"/>
</dbReference>
<dbReference type="Gene3D" id="1.10.1070.11">
    <property type="entry name" value="Phosphatidylinositol 3-/4-kinase, catalytic domain"/>
    <property type="match status" value="1"/>
</dbReference>
<dbReference type="PROSITE" id="PS51190">
    <property type="entry name" value="FATC"/>
    <property type="match status" value="1"/>
</dbReference>
<dbReference type="SMART" id="SM00146">
    <property type="entry name" value="PI3Kc"/>
    <property type="match status" value="1"/>
</dbReference>
<dbReference type="GO" id="GO:0000781">
    <property type="term" value="C:chromosome, telomeric region"/>
    <property type="evidence" value="ECO:0007669"/>
    <property type="project" value="UniProtKB-SubCell"/>
</dbReference>
<comment type="catalytic activity">
    <reaction evidence="15">
        <text>L-seryl-[protein] + ATP = O-phospho-L-seryl-[protein] + ADP + H(+)</text>
        <dbReference type="Rhea" id="RHEA:17989"/>
        <dbReference type="Rhea" id="RHEA-COMP:9863"/>
        <dbReference type="Rhea" id="RHEA-COMP:11604"/>
        <dbReference type="ChEBI" id="CHEBI:15378"/>
        <dbReference type="ChEBI" id="CHEBI:29999"/>
        <dbReference type="ChEBI" id="CHEBI:30616"/>
        <dbReference type="ChEBI" id="CHEBI:83421"/>
        <dbReference type="ChEBI" id="CHEBI:456216"/>
        <dbReference type="EC" id="2.7.11.1"/>
    </reaction>
</comment>
<dbReference type="InterPro" id="IPR038980">
    <property type="entry name" value="ATM_plant"/>
</dbReference>
<dbReference type="PROSITE" id="PS00916">
    <property type="entry name" value="PI3_4_KINASE_2"/>
    <property type="match status" value="1"/>
</dbReference>
<feature type="coiled-coil region" evidence="17">
    <location>
        <begin position="2218"/>
        <end position="2283"/>
    </location>
</feature>
<evidence type="ECO:0000256" key="1">
    <source>
        <dbReference type="ARBA" id="ARBA00004123"/>
    </source>
</evidence>
<dbReference type="OrthoDB" id="381190at2759"/>
<feature type="domain" description="FATC" evidence="20">
    <location>
        <begin position="2802"/>
        <end position="2834"/>
    </location>
</feature>
<dbReference type="InterPro" id="IPR014009">
    <property type="entry name" value="PIK_FAT"/>
</dbReference>
<dbReference type="InterPro" id="IPR018936">
    <property type="entry name" value="PI3/4_kinase_CS"/>
</dbReference>
<evidence type="ECO:0000256" key="7">
    <source>
        <dbReference type="ARBA" id="ARBA00022679"/>
    </source>
</evidence>
<dbReference type="PROSITE" id="PS50290">
    <property type="entry name" value="PI3_4_KINASE_3"/>
    <property type="match status" value="1"/>
</dbReference>
<sequence>MSTLDISRITLSLASSKIKERNDALSLLDTLSSSRFSLTAKQLKLLINAIFELIQLESSLYKANPIAATDTRLSRAALSLKLILEKSSSIQLKYKTLLGITSNIVDNFFIEQKVLEPCALDFAIIFNRILALDYFIEHLTIEEWNGICHFLTRVLSMLISQWNNSYNSLITTMFEALHNLYQCLTSVNYLHIYHNYKILYPIIEDSLQLFKSDHQIVTINLKLINKLAIVLSTQDASFVNKLLGLGVKILLNNHNTTWDSIQIQILTFLNLSATHSLMNWGLLTKEFQEEEMALVLDSQTLPPTFSETRPETNDILVYNVKTLILNLISKLNTGDYKFESSDIGIIHTTDHERTWFKLNTIYLKSGNHKSWMLALGISRLVCTYYKLKQSLSENSDESDSSRIESFETPRKRLKVDRFSSVLDKAANPSEFFIQLAKEHLSAQEQQKTLQLLVFYLESDEQNPYVDNSVLNELSRLTLWSFKDEFKFWTFHSIGSIVYYQTDMTDIHVQLLKLSLQSLKDPSAWQISCSLFYNLVLLSPNEEITTDISLVTQLDSLIELPKINGPLMLSNEAIQFWYAIYKFMIRIDFQKRALISRGIETWLIDKLERNQINENNLLLSCSGLPKFIGWLCGVEVEYNVPTALPSLYCGPMAEFCLFEKTFHKLEEFMLIKTSHQKPENSKIKDFALDHLSKQDFTGLFEVLLRSCESSLDPYLNFQWGSILIKLGSLLSVSGNMGSICARIEQNSEELFESSKGLSDESKLNILSLASRMEWDISLPINLDDYLLFNDFTSHEDSREASAAPMELISADNLGMDVLGDFFGNEFNEVKFRSRKDFPVANSKNKFKLEYSCIPSVESTKFLINFNKSRNLQFASSLSSLAIYLDQLNLPDFLSTVYFLVGYIEHSHIEPSSISPHLSSIVRLMGERILTNHELERNELTIITVSKLLTLLVSLFVNGTDDDFKRDCFDMSGWLIECGEKALIYTQESVTEYCKWLCVFMLRNDETIISNMLVQSNMLNYVRQSPNIIKISLAVSILKWLDLLLGSKRTIEYHALVSCFVNPEELRETASTYSLFFMIISRNSTSIFITSLFNQLKLSKFGQFAHYLEPTLEGYADIMNLSNTKELFTCYKLEILRFWWKFDNLSLFPWKVFGFNDQAQFLKSNYKEIVAVSMTTKEEKHSLETDSEVDNLYLKIAQSRDSSLTNIINESIPLIIALAYSKDGIRNQIFELLANQNIQYKLLLTKDLQIAILQIISHTDLSNDTLLKDLFASDLASSLFLRSYILPKNEKTSISINSSLDLIQKLVQKYGKGGKEFWNVHTVYFLIRRISLTYKSSRSIEDKIQLLRQIKLIVLLGGSHTRLEFQVVNLIIRCLCALSGDATVHEESELTLYFCQDILGILQSFDIQYFSRYAEDVLPLMIHLISVLLKAPKAVLSKSLLKNLKEYILHLESKRSIYPILITAVEILGSFPTHLPPWSIEKFLADSKEIEICTGGGNLNDILSLISNIFPSEISSTILDYSDNVVKILLKVKSTDYPKQSNNFKLWSARYLGKYYLNGGLMDGPERILEQREFENIDGNDFFNAISSFGILLRLIESYLSDENPEICACAESIMGSLIQMLKSSNSSSIHAKDFSLLLSPYLTYILPLSYQSCNQLNDEPSYQLNENVHSFISNIHEKAKEGAEMFAFRFFLSILNELSEKISLAPLMAIFASKVPGFARKQLPFLLCYYANTKNDALKLVTEAVFQMHNMEMPNEMIRLFMDILVSMRICFRKGLSAFGAIFDSLDLEICYKLASEINLYHTALMIFEDKMNGSNINCVNMKTENPNSIILRKIYQSLDDEDLVYGLPVETSLDYAFKLVETTSSDLFNFDSGYLDAHITLDDKNTPSGPVLKSMLANGYLGVSKMLNQEGSNNYEWAWKLNCWDLPAVQKPDNENAILYKALKLILERSAPGTNICENMLVEVLSNKDRFVDSFLDIKTIGNQSLSWMKLIATLESVRDIIDYFNDFDFVKPIENFNDQTKWFERCDIDFSENILNARQVAFQILAGQSGKQSRWHWLAIINELSRFNNIARNNRKQQKMISSTILLDRIAKNKISSADAITKQISNLSKYHNACSLWSQGQTSIPVLMLQEIQEDGGISLPVNQLSVSISVVNSRLVEWMSESRQDLASNIMEKYVIPTYRWMSEETLALESQQPHRNDPKVYEALAHFCETQYKSRGLNEDILKLEKRVANKKQEIEELKSHYSKTSVSAKEKKNVQKFYVKLKHQLQLETNELENIKSNKEKFSFKAVELYLKSVSFGGSEECLDKFFSLWLENTNRDVLNASIKNFLLKLPSYKLISWCAQLISRLSNEQTSFQNLLHLLLVQLCVDHPHHTLYQLMSLRKHEAYSSDITSGIIISKYMAANKLWNELSHENPLYQEILSTIELFCNESVKLAEYKVPKGKSLNLDRASFGKYWLESLPHIPPPTKNLPLDQTTMYKNIPKLHRIDCKISIATSGLSLPKIATFTLTDGSTHKILFKHGTDDLRQDSIMEQVFEKVNHIFHRARETRRRKLAIRTYKAVPIGPQSGIIEFVANSIALVDIVKPYHIKYDLLQLDKARIKMKDCQSNDKEERIRVYKEVTSGIHPVLRYFFFENFVTPDSWFKSRISYSHGMATTSMVGHMLGLGDRHCNNILIDKSTGEPIHIDLGVAFDQGKRLPIPETVPFRLTRDLVDGLGVTGVEGVFKRSCELTFKVLRANKDHIISILDVLRWDPLYSWALSPIRKKKLQDDDTGWVVQPEEDGSEAGRAVLTVMDKLTAGGLSDEAVVRELIQEATSESNLALIYFGWCPFF</sequence>
<evidence type="ECO:0000256" key="2">
    <source>
        <dbReference type="ARBA" id="ARBA00004574"/>
    </source>
</evidence>
<keyword evidence="8 16" id="KW-0547">Nucleotide-binding</keyword>
<keyword evidence="9 16" id="KW-0227">DNA damage</keyword>
<dbReference type="STRING" id="984487.A0A1E4SQX2"/>
<dbReference type="EC" id="2.7.11.1" evidence="4 16"/>
<dbReference type="InterPro" id="IPR044107">
    <property type="entry name" value="PIKKc_ATM"/>
</dbReference>
<keyword evidence="12 16" id="KW-0779">Telomere</keyword>
<evidence type="ECO:0000259" key="20">
    <source>
        <dbReference type="PROSITE" id="PS51190"/>
    </source>
</evidence>
<comment type="similarity">
    <text evidence="3 16">Belongs to the PI3/PI4-kinase family. ATM subfamily.</text>
</comment>
<feature type="domain" description="PI3K/PI4K catalytic" evidence="18">
    <location>
        <begin position="2491"/>
        <end position="2800"/>
    </location>
</feature>
<dbReference type="GO" id="GO:0106310">
    <property type="term" value="F:protein serine kinase activity"/>
    <property type="evidence" value="ECO:0007669"/>
    <property type="project" value="RHEA"/>
</dbReference>
<accession>A0A1E4SQX2</accession>
<gene>
    <name evidence="21" type="ORF">CANTADRAFT_45339</name>
</gene>
<dbReference type="InterPro" id="IPR000403">
    <property type="entry name" value="PI3/4_kinase_cat_dom"/>
</dbReference>
<dbReference type="GO" id="GO:0035556">
    <property type="term" value="P:intracellular signal transduction"/>
    <property type="evidence" value="ECO:0007669"/>
    <property type="project" value="UniProtKB-ARBA"/>
</dbReference>
<evidence type="ECO:0000256" key="9">
    <source>
        <dbReference type="ARBA" id="ARBA00022763"/>
    </source>
</evidence>
<evidence type="ECO:0000256" key="16">
    <source>
        <dbReference type="RuleBase" id="RU365027"/>
    </source>
</evidence>
<keyword evidence="16" id="KW-0158">Chromosome</keyword>
<reference evidence="22" key="1">
    <citation type="submission" date="2016-05" db="EMBL/GenBank/DDBJ databases">
        <title>Comparative genomics of biotechnologically important yeasts.</title>
        <authorList>
            <consortium name="DOE Joint Genome Institute"/>
            <person name="Riley R."/>
            <person name="Haridas S."/>
            <person name="Wolfe K.H."/>
            <person name="Lopes M.R."/>
            <person name="Hittinger C.T."/>
            <person name="Goker M."/>
            <person name="Salamov A."/>
            <person name="Wisecaver J."/>
            <person name="Long T.M."/>
            <person name="Aerts A.L."/>
            <person name="Barry K."/>
            <person name="Choi C."/>
            <person name="Clum A."/>
            <person name="Coughlan A.Y."/>
            <person name="Deshpande S."/>
            <person name="Douglass A.P."/>
            <person name="Hanson S.J."/>
            <person name="Klenk H.-P."/>
            <person name="Labutti K."/>
            <person name="Lapidus A."/>
            <person name="Lindquist E."/>
            <person name="Lipzen A."/>
            <person name="Meier-Kolthoff J.P."/>
            <person name="Ohm R.A."/>
            <person name="Otillar R.P."/>
            <person name="Pangilinan J."/>
            <person name="Peng Y."/>
            <person name="Rokas A."/>
            <person name="Rosa C.A."/>
            <person name="Scheuner C."/>
            <person name="Sibirny A.A."/>
            <person name="Slot J.C."/>
            <person name="Stielow J.B."/>
            <person name="Sun H."/>
            <person name="Kurtzman C.P."/>
            <person name="Blackwell M."/>
            <person name="Grigoriev I.V."/>
            <person name="Jeffries T.W."/>
        </authorList>
    </citation>
    <scope>NUCLEOTIDE SEQUENCE [LARGE SCALE GENOMIC DNA]</scope>
    <source>
        <strain evidence="22">NRRL Y-17324</strain>
    </source>
</reference>
<dbReference type="InterPro" id="IPR011009">
    <property type="entry name" value="Kinase-like_dom_sf"/>
</dbReference>
<evidence type="ECO:0000256" key="8">
    <source>
        <dbReference type="ARBA" id="ARBA00022741"/>
    </source>
</evidence>
<dbReference type="InterPro" id="IPR003152">
    <property type="entry name" value="FATC_dom"/>
</dbReference>
<dbReference type="InterPro" id="IPR036940">
    <property type="entry name" value="PI3/4_kinase_cat_sf"/>
</dbReference>
<dbReference type="PROSITE" id="PS51189">
    <property type="entry name" value="FAT"/>
    <property type="match status" value="1"/>
</dbReference>
<keyword evidence="11 16" id="KW-0067">ATP-binding</keyword>
<dbReference type="EMBL" id="KV453909">
    <property type="protein sequence ID" value="ODV81910.1"/>
    <property type="molecule type" value="Genomic_DNA"/>
</dbReference>
<dbReference type="Pfam" id="PF02260">
    <property type="entry name" value="FATC"/>
    <property type="match status" value="1"/>
</dbReference>
<keyword evidence="10 16" id="KW-0418">Kinase</keyword>
<keyword evidence="6 16" id="KW-0723">Serine/threonine-protein kinase</keyword>
<dbReference type="PANTHER" id="PTHR37079:SF4">
    <property type="entry name" value="SERINE_THREONINE-PROTEIN KINASE ATM"/>
    <property type="match status" value="1"/>
</dbReference>
<dbReference type="Pfam" id="PF11640">
    <property type="entry name" value="TAN"/>
    <property type="match status" value="1"/>
</dbReference>
<evidence type="ECO:0000256" key="11">
    <source>
        <dbReference type="ARBA" id="ARBA00022840"/>
    </source>
</evidence>
<dbReference type="GO" id="GO:0006325">
    <property type="term" value="P:chromatin organization"/>
    <property type="evidence" value="ECO:0007669"/>
    <property type="project" value="UniProtKB-KW"/>
</dbReference>
<proteinExistence type="inferred from homology"/>